<dbReference type="GO" id="GO:0043215">
    <property type="term" value="P:daunorubicin transport"/>
    <property type="evidence" value="ECO:0007669"/>
    <property type="project" value="InterPro"/>
</dbReference>
<dbReference type="InterPro" id="IPR050763">
    <property type="entry name" value="ABC_transporter_ATP-binding"/>
</dbReference>
<keyword evidence="12" id="KW-1185">Reference proteome</keyword>
<evidence type="ECO:0000313" key="12">
    <source>
        <dbReference type="Proteomes" id="UP000621560"/>
    </source>
</evidence>
<dbReference type="InterPro" id="IPR005894">
    <property type="entry name" value="DrrA"/>
</dbReference>
<dbReference type="Proteomes" id="UP000621560">
    <property type="component" value="Unassembled WGS sequence"/>
</dbReference>
<evidence type="ECO:0000256" key="7">
    <source>
        <dbReference type="ARBA" id="ARBA00023136"/>
    </source>
</evidence>
<evidence type="ECO:0000256" key="8">
    <source>
        <dbReference type="ARBA" id="ARBA00049985"/>
    </source>
</evidence>
<keyword evidence="3" id="KW-1003">Cell membrane</keyword>
<keyword evidence="4" id="KW-0547">Nucleotide-binding</keyword>
<dbReference type="InterPro" id="IPR003439">
    <property type="entry name" value="ABC_transporter-like_ATP-bd"/>
</dbReference>
<keyword evidence="6" id="KW-1278">Translocase</keyword>
<dbReference type="InterPro" id="IPR017871">
    <property type="entry name" value="ABC_transporter-like_CS"/>
</dbReference>
<evidence type="ECO:0000256" key="1">
    <source>
        <dbReference type="ARBA" id="ARBA00004413"/>
    </source>
</evidence>
<dbReference type="Gene3D" id="3.40.50.300">
    <property type="entry name" value="P-loop containing nucleotide triphosphate hydrolases"/>
    <property type="match status" value="1"/>
</dbReference>
<dbReference type="PROSITE" id="PS50893">
    <property type="entry name" value="ABC_TRANSPORTER_2"/>
    <property type="match status" value="1"/>
</dbReference>
<dbReference type="NCBIfam" id="TIGR01188">
    <property type="entry name" value="drrA"/>
    <property type="match status" value="1"/>
</dbReference>
<evidence type="ECO:0000256" key="9">
    <source>
        <dbReference type="SAM" id="MobiDB-lite"/>
    </source>
</evidence>
<dbReference type="Pfam" id="PF00005">
    <property type="entry name" value="ABC_tran"/>
    <property type="match status" value="1"/>
</dbReference>
<evidence type="ECO:0000256" key="3">
    <source>
        <dbReference type="ARBA" id="ARBA00022475"/>
    </source>
</evidence>
<accession>A0A927BZ34</accession>
<dbReference type="GO" id="GO:0005524">
    <property type="term" value="F:ATP binding"/>
    <property type="evidence" value="ECO:0007669"/>
    <property type="project" value="UniProtKB-KW"/>
</dbReference>
<dbReference type="FunFam" id="3.40.50.300:FF:000589">
    <property type="entry name" value="ABC transporter, ATP-binding subunit"/>
    <property type="match status" value="1"/>
</dbReference>
<comment type="caution">
    <text evidence="11">The sequence shown here is derived from an EMBL/GenBank/DDBJ whole genome shotgun (WGS) entry which is preliminary data.</text>
</comment>
<organism evidence="11 12">
    <name type="scientific">Paenibacillus sabuli</name>
    <dbReference type="NCBI Taxonomy" id="2772509"/>
    <lineage>
        <taxon>Bacteria</taxon>
        <taxon>Bacillati</taxon>
        <taxon>Bacillota</taxon>
        <taxon>Bacilli</taxon>
        <taxon>Bacillales</taxon>
        <taxon>Paenibacillaceae</taxon>
        <taxon>Paenibacillus</taxon>
    </lineage>
</organism>
<dbReference type="RefSeq" id="WP_190921484.1">
    <property type="nucleotide sequence ID" value="NZ_JACXIZ010000064.1"/>
</dbReference>
<evidence type="ECO:0000259" key="10">
    <source>
        <dbReference type="PROSITE" id="PS50893"/>
    </source>
</evidence>
<dbReference type="Pfam" id="PF13732">
    <property type="entry name" value="DrrA1-3_C"/>
    <property type="match status" value="1"/>
</dbReference>
<evidence type="ECO:0000313" key="11">
    <source>
        <dbReference type="EMBL" id="MBD2848390.1"/>
    </source>
</evidence>
<feature type="domain" description="ABC transporter" evidence="10">
    <location>
        <begin position="8"/>
        <end position="238"/>
    </location>
</feature>
<dbReference type="GO" id="GO:0005886">
    <property type="term" value="C:plasma membrane"/>
    <property type="evidence" value="ECO:0007669"/>
    <property type="project" value="UniProtKB-SubCell"/>
</dbReference>
<dbReference type="InterPro" id="IPR025302">
    <property type="entry name" value="DrrA1/2-like_C"/>
</dbReference>
<proteinExistence type="inferred from homology"/>
<feature type="region of interest" description="Disordered" evidence="9">
    <location>
        <begin position="313"/>
        <end position="335"/>
    </location>
</feature>
<keyword evidence="5 11" id="KW-0067">ATP-binding</keyword>
<comment type="similarity">
    <text evidence="8">Belongs to the ABC transporter superfamily. Drug exporter-1 (DrugE1) (TC 3.A.1.105) family.</text>
</comment>
<evidence type="ECO:0000256" key="5">
    <source>
        <dbReference type="ARBA" id="ARBA00022840"/>
    </source>
</evidence>
<dbReference type="EMBL" id="JACXIZ010000064">
    <property type="protein sequence ID" value="MBD2848390.1"/>
    <property type="molecule type" value="Genomic_DNA"/>
</dbReference>
<dbReference type="PROSITE" id="PS00211">
    <property type="entry name" value="ABC_TRANSPORTER_1"/>
    <property type="match status" value="1"/>
</dbReference>
<dbReference type="SUPFAM" id="SSF52540">
    <property type="entry name" value="P-loop containing nucleoside triphosphate hydrolases"/>
    <property type="match status" value="1"/>
</dbReference>
<protein>
    <submittedName>
        <fullName evidence="11">ATP-binding cassette domain-containing protein</fullName>
    </submittedName>
</protein>
<dbReference type="AlphaFoldDB" id="A0A927BZ34"/>
<dbReference type="SMART" id="SM00382">
    <property type="entry name" value="AAA"/>
    <property type="match status" value="1"/>
</dbReference>
<dbReference type="PANTHER" id="PTHR42711">
    <property type="entry name" value="ABC TRANSPORTER ATP-BINDING PROTEIN"/>
    <property type="match status" value="1"/>
</dbReference>
<gene>
    <name evidence="11" type="ORF">IDH44_24680</name>
</gene>
<dbReference type="GO" id="GO:0016887">
    <property type="term" value="F:ATP hydrolysis activity"/>
    <property type="evidence" value="ECO:0007669"/>
    <property type="project" value="InterPro"/>
</dbReference>
<dbReference type="GO" id="GO:1900753">
    <property type="term" value="P:doxorubicin transport"/>
    <property type="evidence" value="ECO:0007669"/>
    <property type="project" value="InterPro"/>
</dbReference>
<evidence type="ECO:0000256" key="6">
    <source>
        <dbReference type="ARBA" id="ARBA00022967"/>
    </source>
</evidence>
<keyword evidence="7" id="KW-0472">Membrane</keyword>
<comment type="subcellular location">
    <subcellularLocation>
        <location evidence="1">Cell membrane</location>
        <topology evidence="1">Peripheral membrane protein</topology>
        <orientation evidence="1">Cytoplasmic side</orientation>
    </subcellularLocation>
</comment>
<dbReference type="InterPro" id="IPR003593">
    <property type="entry name" value="AAA+_ATPase"/>
</dbReference>
<dbReference type="InterPro" id="IPR027417">
    <property type="entry name" value="P-loop_NTPase"/>
</dbReference>
<evidence type="ECO:0000256" key="2">
    <source>
        <dbReference type="ARBA" id="ARBA00022448"/>
    </source>
</evidence>
<name>A0A927BZ34_9BACL</name>
<keyword evidence="2" id="KW-0813">Transport</keyword>
<reference evidence="11" key="1">
    <citation type="submission" date="2020-09" db="EMBL/GenBank/DDBJ databases">
        <title>A novel bacterium of genus Paenibacillus, isolated from South China Sea.</title>
        <authorList>
            <person name="Huang H."/>
            <person name="Mo K."/>
            <person name="Hu Y."/>
        </authorList>
    </citation>
    <scope>NUCLEOTIDE SEQUENCE</scope>
    <source>
        <strain evidence="11">IB182496</strain>
    </source>
</reference>
<dbReference type="PANTHER" id="PTHR42711:SF19">
    <property type="entry name" value="DOXORUBICIN RESISTANCE ATP-BINDING PROTEIN DRRA"/>
    <property type="match status" value="1"/>
</dbReference>
<sequence>MKNEQWAIEARGLVKVFGDKRAVDGVDLQVRAGTVYGVLGPNGAGKTTTIRMLATLLRPDAGTARIFGHDVAREAHVVRQLIGVTGQYASVDEALSAVENLVIFARLLGLGRDEARRKAEELLEAFGLTEAARRPLKHFSGGMRRRLDLAASLIAQPPLIFLDEPTTGLDPRTRAQMWETIRQLVRGGSTVLLTTQYLDEADQLADRIAVIDSGRVVAEGTVDELKASVGASSLQLRLRQPEQADRARELLRTVLRTEAAYAAEAGRFTAPMADADQLGELLTAMRSAGVGLAEVSVQKPSLDAVFLATTGRGVEEPAHAGEEAARNRPAKEASV</sequence>
<evidence type="ECO:0000256" key="4">
    <source>
        <dbReference type="ARBA" id="ARBA00022741"/>
    </source>
</evidence>